<protein>
    <submittedName>
        <fullName evidence="4">Diadenosine tetraphosphate (Ap4A) hydrolase</fullName>
    </submittedName>
</protein>
<evidence type="ECO:0000313" key="4">
    <source>
        <dbReference type="EMBL" id="SKA66060.1"/>
    </source>
</evidence>
<dbReference type="PANTHER" id="PTHR46648">
    <property type="entry name" value="HIT FAMILY PROTEIN 1"/>
    <property type="match status" value="1"/>
</dbReference>
<sequence length="130" mass="14898">MCLFCDIAEHKFEANIICETEKTISFLDIAPVNEGHTLIIPKMHVDSILDLPDDYVMEITDVSRKIIRAFQKIYGAVGYGIMQNGGRNCEFGHFHFHVFPRLENDGYDWIYPKGEKKVSKEVAKKIADSM</sequence>
<organism evidence="4 5">
    <name type="scientific">Eubacterium uniforme</name>
    <dbReference type="NCBI Taxonomy" id="39495"/>
    <lineage>
        <taxon>Bacteria</taxon>
        <taxon>Bacillati</taxon>
        <taxon>Bacillota</taxon>
        <taxon>Clostridia</taxon>
        <taxon>Eubacteriales</taxon>
        <taxon>Eubacteriaceae</taxon>
        <taxon>Eubacterium</taxon>
    </lineage>
</organism>
<reference evidence="4 5" key="1">
    <citation type="submission" date="2017-02" db="EMBL/GenBank/DDBJ databases">
        <authorList>
            <person name="Peterson S.W."/>
        </authorList>
    </citation>
    <scope>NUCLEOTIDE SEQUENCE [LARGE SCALE GENOMIC DNA]</scope>
    <source>
        <strain evidence="4 5">ATCC 35992</strain>
    </source>
</reference>
<feature type="domain" description="HIT" evidence="3">
    <location>
        <begin position="3"/>
        <end position="108"/>
    </location>
</feature>
<dbReference type="AlphaFoldDB" id="A0A1T4VM82"/>
<dbReference type="GO" id="GO:0016787">
    <property type="term" value="F:hydrolase activity"/>
    <property type="evidence" value="ECO:0007669"/>
    <property type="project" value="UniProtKB-KW"/>
</dbReference>
<gene>
    <name evidence="4" type="ORF">SAMN02745111_01210</name>
</gene>
<accession>A0A1T4VM82</accession>
<dbReference type="InterPro" id="IPR001310">
    <property type="entry name" value="Histidine_triad_HIT"/>
</dbReference>
<feature type="active site" description="Tele-AMP-histidine intermediate" evidence="1">
    <location>
        <position position="97"/>
    </location>
</feature>
<proteinExistence type="predicted"/>
<evidence type="ECO:0000313" key="5">
    <source>
        <dbReference type="Proteomes" id="UP000190814"/>
    </source>
</evidence>
<evidence type="ECO:0000256" key="2">
    <source>
        <dbReference type="PROSITE-ProRule" id="PRU00464"/>
    </source>
</evidence>
<name>A0A1T4VM82_9FIRM</name>
<feature type="short sequence motif" description="Histidine triad motif" evidence="2">
    <location>
        <begin position="93"/>
        <end position="97"/>
    </location>
</feature>
<dbReference type="PRINTS" id="PR00332">
    <property type="entry name" value="HISTRIAD"/>
</dbReference>
<dbReference type="OrthoDB" id="9784774at2"/>
<evidence type="ECO:0000259" key="3">
    <source>
        <dbReference type="PROSITE" id="PS51084"/>
    </source>
</evidence>
<dbReference type="EMBL" id="FUXZ01000007">
    <property type="protein sequence ID" value="SKA66060.1"/>
    <property type="molecule type" value="Genomic_DNA"/>
</dbReference>
<dbReference type="Gene3D" id="3.30.428.10">
    <property type="entry name" value="HIT-like"/>
    <property type="match status" value="1"/>
</dbReference>
<dbReference type="InterPro" id="IPR036265">
    <property type="entry name" value="HIT-like_sf"/>
</dbReference>
<dbReference type="InterPro" id="IPR011146">
    <property type="entry name" value="HIT-like"/>
</dbReference>
<dbReference type="Pfam" id="PF01230">
    <property type="entry name" value="HIT"/>
    <property type="match status" value="1"/>
</dbReference>
<dbReference type="STRING" id="39495.SAMN02745111_01210"/>
<dbReference type="RefSeq" id="WP_078766081.1">
    <property type="nucleotide sequence ID" value="NZ_FUXZ01000007.1"/>
</dbReference>
<dbReference type="PROSITE" id="PS51084">
    <property type="entry name" value="HIT_2"/>
    <property type="match status" value="1"/>
</dbReference>
<evidence type="ECO:0000256" key="1">
    <source>
        <dbReference type="PIRSR" id="PIRSR601310-1"/>
    </source>
</evidence>
<keyword evidence="4" id="KW-0378">Hydrolase</keyword>
<keyword evidence="5" id="KW-1185">Reference proteome</keyword>
<dbReference type="PANTHER" id="PTHR46648:SF1">
    <property type="entry name" value="ADENOSINE 5'-MONOPHOSPHORAMIDASE HNT1"/>
    <property type="match status" value="1"/>
</dbReference>
<dbReference type="Proteomes" id="UP000190814">
    <property type="component" value="Unassembled WGS sequence"/>
</dbReference>
<dbReference type="SUPFAM" id="SSF54197">
    <property type="entry name" value="HIT-like"/>
    <property type="match status" value="1"/>
</dbReference>
<dbReference type="GO" id="GO:0009117">
    <property type="term" value="P:nucleotide metabolic process"/>
    <property type="evidence" value="ECO:0007669"/>
    <property type="project" value="TreeGrafter"/>
</dbReference>